<evidence type="ECO:0000313" key="2">
    <source>
        <dbReference type="Proteomes" id="UP001521150"/>
    </source>
</evidence>
<protein>
    <recommendedName>
        <fullName evidence="3">DUF1877 domain-containing protein</fullName>
    </recommendedName>
</protein>
<proteinExistence type="predicted"/>
<organism evidence="1 2">
    <name type="scientific">Kibdelosporangium philippinense</name>
    <dbReference type="NCBI Taxonomy" id="211113"/>
    <lineage>
        <taxon>Bacteria</taxon>
        <taxon>Bacillati</taxon>
        <taxon>Actinomycetota</taxon>
        <taxon>Actinomycetes</taxon>
        <taxon>Pseudonocardiales</taxon>
        <taxon>Pseudonocardiaceae</taxon>
        <taxon>Kibdelosporangium</taxon>
    </lineage>
</organism>
<reference evidence="1 2" key="1">
    <citation type="submission" date="2021-12" db="EMBL/GenBank/DDBJ databases">
        <title>Genome sequence of Kibdelosporangium philippinense ATCC 49844.</title>
        <authorList>
            <person name="Fedorov E.A."/>
            <person name="Omeragic M."/>
            <person name="Shalygina K.F."/>
            <person name="Maclea K.S."/>
        </authorList>
    </citation>
    <scope>NUCLEOTIDE SEQUENCE [LARGE SCALE GENOMIC DNA]</scope>
    <source>
        <strain evidence="1 2">ATCC 49844</strain>
    </source>
</reference>
<sequence>MADFYADAFRPALTAELRHAFEPVLPLLALCNEIPVPFDRQCLHTDAGLAPPPEYSSYPLYALRPSTVHDVLDGAKSLPWQELDDFVDGAGDIAGQYLAPFKGYNYLMLRSFALRQLERLQHAAQRGHGVVLILSV</sequence>
<accession>A0ABS8Z9M3</accession>
<gene>
    <name evidence="1" type="ORF">LWC34_10350</name>
</gene>
<comment type="caution">
    <text evidence="1">The sequence shown here is derived from an EMBL/GenBank/DDBJ whole genome shotgun (WGS) entry which is preliminary data.</text>
</comment>
<dbReference type="EMBL" id="JAJVCN010000001">
    <property type="protein sequence ID" value="MCE7003228.1"/>
    <property type="molecule type" value="Genomic_DNA"/>
</dbReference>
<evidence type="ECO:0008006" key="3">
    <source>
        <dbReference type="Google" id="ProtNLM"/>
    </source>
</evidence>
<dbReference type="Proteomes" id="UP001521150">
    <property type="component" value="Unassembled WGS sequence"/>
</dbReference>
<evidence type="ECO:0000313" key="1">
    <source>
        <dbReference type="EMBL" id="MCE7003228.1"/>
    </source>
</evidence>
<keyword evidence="2" id="KW-1185">Reference proteome</keyword>
<dbReference type="RefSeq" id="WP_233724779.1">
    <property type="nucleotide sequence ID" value="NZ_JAJVCN010000001.1"/>
</dbReference>
<name>A0ABS8Z9M3_9PSEU</name>